<evidence type="ECO:0000256" key="3">
    <source>
        <dbReference type="ARBA" id="ARBA00023015"/>
    </source>
</evidence>
<name>A0AA38XIF1_9EURO</name>
<evidence type="ECO:0000256" key="1">
    <source>
        <dbReference type="ARBA" id="ARBA00022723"/>
    </source>
</evidence>
<evidence type="ECO:0000256" key="5">
    <source>
        <dbReference type="ARBA" id="ARBA00023163"/>
    </source>
</evidence>
<proteinExistence type="predicted"/>
<dbReference type="InterPro" id="IPR052360">
    <property type="entry name" value="Transcr_Regulatory_Proteins"/>
</dbReference>
<dbReference type="AlphaFoldDB" id="A0AA38XIF1"/>
<keyword evidence="8" id="KW-1185">Reference proteome</keyword>
<dbReference type="GO" id="GO:0003677">
    <property type="term" value="F:DNA binding"/>
    <property type="evidence" value="ECO:0007669"/>
    <property type="project" value="UniProtKB-KW"/>
</dbReference>
<keyword evidence="1" id="KW-0479">Metal-binding</keyword>
<keyword evidence="4" id="KW-0238">DNA-binding</keyword>
<keyword evidence="6" id="KW-0539">Nucleus</keyword>
<evidence type="ECO:0000313" key="8">
    <source>
        <dbReference type="Proteomes" id="UP001172673"/>
    </source>
</evidence>
<dbReference type="Proteomes" id="UP001172673">
    <property type="component" value="Unassembled WGS sequence"/>
</dbReference>
<evidence type="ECO:0000256" key="2">
    <source>
        <dbReference type="ARBA" id="ARBA00022833"/>
    </source>
</evidence>
<accession>A0AA38XIF1</accession>
<sequence>MPDLSPCERRAIDHFRGRTSADISGEFKSDFWSQEIFQLMRHDDSIKHALIALSSMHEAFLYPNQTTHFGLSQYSKALQQVSTLDLMHAASAEFALVACILFVALESLQSNYYEALHHATSGVRVIAQVQGQQSQPVCMSRETLEKIFLAFDRQVMEFRDPTFQPLLVDITGYSAEIPAHFSSYEAALASIETILKDTFHFAEEFYGLSTNVQTSPVMIQRTLLNHDHLRQ</sequence>
<keyword evidence="2" id="KW-0862">Zinc</keyword>
<keyword evidence="5" id="KW-0804">Transcription</keyword>
<evidence type="ECO:0000256" key="6">
    <source>
        <dbReference type="ARBA" id="ARBA00023242"/>
    </source>
</evidence>
<dbReference type="EMBL" id="JAPDRK010000003">
    <property type="protein sequence ID" value="KAJ9614055.1"/>
    <property type="molecule type" value="Genomic_DNA"/>
</dbReference>
<dbReference type="PANTHER" id="PTHR36206:SF12">
    <property type="entry name" value="ASPERCRYPTIN BIOSYNTHESIS CLUSTER-SPECIFIC TRANSCRIPTION REGULATOR ATNN-RELATED"/>
    <property type="match status" value="1"/>
</dbReference>
<evidence type="ECO:0000256" key="4">
    <source>
        <dbReference type="ARBA" id="ARBA00023125"/>
    </source>
</evidence>
<dbReference type="PANTHER" id="PTHR36206">
    <property type="entry name" value="ASPERCRYPTIN BIOSYNTHESIS CLUSTER-SPECIFIC TRANSCRIPTION REGULATOR ATNN-RELATED"/>
    <property type="match status" value="1"/>
</dbReference>
<protein>
    <submittedName>
        <fullName evidence="7">Uncharacterized protein</fullName>
    </submittedName>
</protein>
<reference evidence="7" key="1">
    <citation type="submission" date="2022-10" db="EMBL/GenBank/DDBJ databases">
        <title>Culturing micro-colonial fungi from biological soil crusts in the Mojave desert and describing Neophaeococcomyces mojavensis, and introducing the new genera and species Taxawa tesnikishii.</title>
        <authorList>
            <person name="Kurbessoian T."/>
            <person name="Stajich J.E."/>
        </authorList>
    </citation>
    <scope>NUCLEOTIDE SEQUENCE</scope>
    <source>
        <strain evidence="7">TK_41</strain>
    </source>
</reference>
<organism evidence="7 8">
    <name type="scientific">Cladophialophora chaetospira</name>
    <dbReference type="NCBI Taxonomy" id="386627"/>
    <lineage>
        <taxon>Eukaryota</taxon>
        <taxon>Fungi</taxon>
        <taxon>Dikarya</taxon>
        <taxon>Ascomycota</taxon>
        <taxon>Pezizomycotina</taxon>
        <taxon>Eurotiomycetes</taxon>
        <taxon>Chaetothyriomycetidae</taxon>
        <taxon>Chaetothyriales</taxon>
        <taxon>Herpotrichiellaceae</taxon>
        <taxon>Cladophialophora</taxon>
    </lineage>
</organism>
<dbReference type="GO" id="GO:0046872">
    <property type="term" value="F:metal ion binding"/>
    <property type="evidence" value="ECO:0007669"/>
    <property type="project" value="UniProtKB-KW"/>
</dbReference>
<gene>
    <name evidence="7" type="ORF">H2200_002191</name>
</gene>
<comment type="caution">
    <text evidence="7">The sequence shown here is derived from an EMBL/GenBank/DDBJ whole genome shotgun (WGS) entry which is preliminary data.</text>
</comment>
<keyword evidence="3" id="KW-0805">Transcription regulation</keyword>
<evidence type="ECO:0000313" key="7">
    <source>
        <dbReference type="EMBL" id="KAJ9614055.1"/>
    </source>
</evidence>